<name>A0A167WI96_9EURO</name>
<dbReference type="InterPro" id="IPR003864">
    <property type="entry name" value="CSC1/OSCA1-like_7TM"/>
</dbReference>
<dbReference type="GO" id="GO:0005886">
    <property type="term" value="C:plasma membrane"/>
    <property type="evidence" value="ECO:0007669"/>
    <property type="project" value="TreeGrafter"/>
</dbReference>
<evidence type="ECO:0000256" key="1">
    <source>
        <dbReference type="ARBA" id="ARBA00004141"/>
    </source>
</evidence>
<sequence length="1078" mass="120859">MSTGSGSGQRPIDEFVSLIQNPFKSAFQVNAVWVSLGVSLGVTIAFALLFSLFRTRSSIIYAPKVRHADRKHQPPPINPTFFGWWEPVVKTKEQDVIDQLGLDATIFLRFVRMCRNMFLVLSVLGCTIMIPVNIKESDAELTPKGMSAFTLMTPMYVFNGSLWSHVACSWAFDAIVCGFLWWTYRAVVRLRKHYFASPEYQKSLHARTVLVRHIPKNYRTDEGLLRITDKVNPTTSIPRAAIGRNVKELPELFEEHENTVKKLEEVLAKYFKKPDRLPPKRPLIVPDKRYRSDYPVKGTDFWGRPRVDAIDYLTDRIKHLEVEIKLVRDSVDKRNAMSYGFASWRAIESAHTFAHAAKGKRPFWTAIELAPRPNDLIWENLTLTRSQLRRKKFLNVIWGVVLTVLYIVPNALIAIFLTDLSNLGSLWKPFQNQLNGHPKVWAAVQGVAAPALTSLVYLILPSIFRRLATKAGDITKTSREQHVIGRLYAFFVFNNLFVFSVFSAVSAFVMSVVKDARDNNTPIGEAIRAGHFFVKVMTTLCQISPFWVTYLLQRNLGAAIDLIQLMQLVWKWFRRRFMHPTPRDAIEWTAPPPFHTIGLSFATLQPVVLPVTALYFFIDSYMKKYLLLYVFITKTESGGLYWRPVFNRCIFACIFANCVTGLVVRARGNWNMVYALAPLPIFMIIFKLYCRRHFDDDMLYVAKKDNRMNIVDVENEAAGDKSSNERLRQLNTRFGHPVFYKQFMTPMVHAKAAEALETILEARRSDGNTDFADTVDQYSDIALHNLDSTGANANNDKRASARNSAVATGFEVVNENQLDFAYYKDRPEFREEFGGEGGMYGAIEDYVTERGGTPNPYFRGDTGRSTPMGISRSGTPGFTEGNMPPPSFARTGTGMSNMSGAGGYSRVGTPSNVNPYARGNATGHQMQPMASANAAAYSNLRGMAPTLPDLGMLSTPSPSPGPMGMRNMTAASSRTSLTSAAGLLSHQDDYSSRGPSPTQHLLAQGRPSDVDTMDFEDADIRAGGPAPATASTPLANGFDDRNRRSVAQFDNRQNPYGGGPGGYRGYPGYQNNPSGQWY</sequence>
<evidence type="ECO:0000256" key="6">
    <source>
        <dbReference type="ARBA" id="ARBA00023136"/>
    </source>
</evidence>
<feature type="region of interest" description="Disordered" evidence="7">
    <location>
        <begin position="948"/>
        <end position="1078"/>
    </location>
</feature>
<dbReference type="GO" id="GO:0005227">
    <property type="term" value="F:calcium-activated cation channel activity"/>
    <property type="evidence" value="ECO:0007669"/>
    <property type="project" value="InterPro"/>
</dbReference>
<evidence type="ECO:0000256" key="3">
    <source>
        <dbReference type="ARBA" id="ARBA00022448"/>
    </source>
</evidence>
<dbReference type="InterPro" id="IPR032880">
    <property type="entry name" value="CSC1/OSCA1-like_N"/>
</dbReference>
<comment type="subcellular location">
    <subcellularLocation>
        <location evidence="1">Membrane</location>
        <topology evidence="1">Multi-pass membrane protein</topology>
    </subcellularLocation>
</comment>
<dbReference type="Pfam" id="PF02714">
    <property type="entry name" value="RSN1_7TM"/>
    <property type="match status" value="1"/>
</dbReference>
<dbReference type="EMBL" id="AZGZ01000023">
    <property type="protein sequence ID" value="KZZ88884.1"/>
    <property type="molecule type" value="Genomic_DNA"/>
</dbReference>
<feature type="domain" description="CSC1/OSCA1-like cytosolic" evidence="11">
    <location>
        <begin position="206"/>
        <end position="380"/>
    </location>
</feature>
<keyword evidence="6 8" id="KW-0472">Membrane</keyword>
<feature type="transmembrane region" description="Helical" evidence="8">
    <location>
        <begin position="487"/>
        <end position="510"/>
    </location>
</feature>
<feature type="transmembrane region" description="Helical" evidence="8">
    <location>
        <begin position="162"/>
        <end position="184"/>
    </location>
</feature>
<feature type="domain" description="CSC1/OSCA1-like 7TM region" evidence="9">
    <location>
        <begin position="391"/>
        <end position="660"/>
    </location>
</feature>
<comment type="similarity">
    <text evidence="2">Belongs to the CSC1 (TC 1.A.17) family.</text>
</comment>
<feature type="transmembrane region" description="Helical" evidence="8">
    <location>
        <begin position="393"/>
        <end position="420"/>
    </location>
</feature>
<keyword evidence="13" id="KW-1185">Reference proteome</keyword>
<feature type="transmembrane region" description="Helical" evidence="8">
    <location>
        <begin position="671"/>
        <end position="689"/>
    </location>
</feature>
<feature type="transmembrane region" description="Helical" evidence="8">
    <location>
        <begin position="594"/>
        <end position="618"/>
    </location>
</feature>
<feature type="transmembrane region" description="Helical" evidence="8">
    <location>
        <begin position="440"/>
        <end position="460"/>
    </location>
</feature>
<evidence type="ECO:0000259" key="10">
    <source>
        <dbReference type="Pfam" id="PF13967"/>
    </source>
</evidence>
<dbReference type="Pfam" id="PF13967">
    <property type="entry name" value="RSN1_TM"/>
    <property type="match status" value="1"/>
</dbReference>
<feature type="domain" description="CSC1/OSCA1-like N-terminal transmembrane" evidence="10">
    <location>
        <begin position="31"/>
        <end position="182"/>
    </location>
</feature>
<evidence type="ECO:0000313" key="13">
    <source>
        <dbReference type="Proteomes" id="UP000242877"/>
    </source>
</evidence>
<dbReference type="InterPro" id="IPR027815">
    <property type="entry name" value="CSC1/OSCA1-like_cyt"/>
</dbReference>
<protein>
    <submittedName>
        <fullName evidence="12">DUF221 family protein</fullName>
    </submittedName>
</protein>
<evidence type="ECO:0000313" key="12">
    <source>
        <dbReference type="EMBL" id="KZZ88884.1"/>
    </source>
</evidence>
<comment type="caution">
    <text evidence="12">The sequence shown here is derived from an EMBL/GenBank/DDBJ whole genome shotgun (WGS) entry which is preliminary data.</text>
</comment>
<feature type="transmembrane region" description="Helical" evidence="8">
    <location>
        <begin position="117"/>
        <end position="134"/>
    </location>
</feature>
<feature type="compositionally biased region" description="Low complexity" evidence="7">
    <location>
        <begin position="1066"/>
        <end position="1078"/>
    </location>
</feature>
<dbReference type="Pfam" id="PF14703">
    <property type="entry name" value="PHM7_cyt"/>
    <property type="match status" value="1"/>
</dbReference>
<accession>A0A167WI96</accession>
<gene>
    <name evidence="12" type="ORF">AAP_04676</name>
</gene>
<dbReference type="OrthoDB" id="4205117at2759"/>
<dbReference type="Proteomes" id="UP000242877">
    <property type="component" value="Unassembled WGS sequence"/>
</dbReference>
<evidence type="ECO:0000256" key="7">
    <source>
        <dbReference type="SAM" id="MobiDB-lite"/>
    </source>
</evidence>
<evidence type="ECO:0000259" key="11">
    <source>
        <dbReference type="Pfam" id="PF14703"/>
    </source>
</evidence>
<evidence type="ECO:0000256" key="2">
    <source>
        <dbReference type="ARBA" id="ARBA00007779"/>
    </source>
</evidence>
<evidence type="ECO:0000256" key="8">
    <source>
        <dbReference type="SAM" id="Phobius"/>
    </source>
</evidence>
<keyword evidence="3" id="KW-0813">Transport</keyword>
<evidence type="ECO:0000259" key="9">
    <source>
        <dbReference type="Pfam" id="PF02714"/>
    </source>
</evidence>
<organism evidence="12 13">
    <name type="scientific">Ascosphaera apis ARSEF 7405</name>
    <dbReference type="NCBI Taxonomy" id="392613"/>
    <lineage>
        <taxon>Eukaryota</taxon>
        <taxon>Fungi</taxon>
        <taxon>Dikarya</taxon>
        <taxon>Ascomycota</taxon>
        <taxon>Pezizomycotina</taxon>
        <taxon>Eurotiomycetes</taxon>
        <taxon>Eurotiomycetidae</taxon>
        <taxon>Onygenales</taxon>
        <taxon>Ascosphaeraceae</taxon>
        <taxon>Ascosphaera</taxon>
    </lineage>
</organism>
<dbReference type="AlphaFoldDB" id="A0A167WI96"/>
<evidence type="ECO:0000256" key="5">
    <source>
        <dbReference type="ARBA" id="ARBA00022989"/>
    </source>
</evidence>
<dbReference type="PANTHER" id="PTHR13018">
    <property type="entry name" value="PROBABLE MEMBRANE PROTEIN DUF221-RELATED"/>
    <property type="match status" value="1"/>
</dbReference>
<dbReference type="PANTHER" id="PTHR13018:SF149">
    <property type="entry name" value="DOMAIN PROTEIN, PUTATIVE (AFU_ORTHOLOGUE AFUA_3G11660)-RELATED"/>
    <property type="match status" value="1"/>
</dbReference>
<reference evidence="12 13" key="1">
    <citation type="journal article" date="2016" name="Genome Biol. Evol.">
        <title>Divergent and convergent evolution of fungal pathogenicity.</title>
        <authorList>
            <person name="Shang Y."/>
            <person name="Xiao G."/>
            <person name="Zheng P."/>
            <person name="Cen K."/>
            <person name="Zhan S."/>
            <person name="Wang C."/>
        </authorList>
    </citation>
    <scope>NUCLEOTIDE SEQUENCE [LARGE SCALE GENOMIC DNA]</scope>
    <source>
        <strain evidence="12 13">ARSEF 7405</strain>
    </source>
</reference>
<proteinExistence type="inferred from homology"/>
<feature type="compositionally biased region" description="Gly residues" evidence="7">
    <location>
        <begin position="1056"/>
        <end position="1065"/>
    </location>
</feature>
<feature type="transmembrane region" description="Helical" evidence="8">
    <location>
        <begin position="31"/>
        <end position="53"/>
    </location>
</feature>
<dbReference type="VEuPathDB" id="FungiDB:AAP_04676"/>
<keyword evidence="5 8" id="KW-1133">Transmembrane helix</keyword>
<dbReference type="InterPro" id="IPR045122">
    <property type="entry name" value="Csc1-like"/>
</dbReference>
<feature type="compositionally biased region" description="Low complexity" evidence="7">
    <location>
        <begin position="1022"/>
        <end position="1035"/>
    </location>
</feature>
<keyword evidence="4 8" id="KW-0812">Transmembrane</keyword>
<evidence type="ECO:0000256" key="4">
    <source>
        <dbReference type="ARBA" id="ARBA00022692"/>
    </source>
</evidence>
<feature type="compositionally biased region" description="Low complexity" evidence="7">
    <location>
        <begin position="950"/>
        <end position="985"/>
    </location>
</feature>